<protein>
    <recommendedName>
        <fullName evidence="3">Xylanase inhibitor C-terminal domain-containing protein</fullName>
    </recommendedName>
</protein>
<organism evidence="1 2">
    <name type="scientific">Datura stramonium</name>
    <name type="common">Jimsonweed</name>
    <name type="synonym">Common thornapple</name>
    <dbReference type="NCBI Taxonomy" id="4076"/>
    <lineage>
        <taxon>Eukaryota</taxon>
        <taxon>Viridiplantae</taxon>
        <taxon>Streptophyta</taxon>
        <taxon>Embryophyta</taxon>
        <taxon>Tracheophyta</taxon>
        <taxon>Spermatophyta</taxon>
        <taxon>Magnoliopsida</taxon>
        <taxon>eudicotyledons</taxon>
        <taxon>Gunneridae</taxon>
        <taxon>Pentapetalae</taxon>
        <taxon>asterids</taxon>
        <taxon>lamiids</taxon>
        <taxon>Solanales</taxon>
        <taxon>Solanaceae</taxon>
        <taxon>Solanoideae</taxon>
        <taxon>Datureae</taxon>
        <taxon>Datura</taxon>
    </lineage>
</organism>
<comment type="caution">
    <text evidence="1">The sequence shown here is derived from an EMBL/GenBank/DDBJ whole genome shotgun (WGS) entry which is preliminary data.</text>
</comment>
<reference evidence="1 2" key="1">
    <citation type="journal article" date="2021" name="BMC Genomics">
        <title>Datura genome reveals duplications of psychoactive alkaloid biosynthetic genes and high mutation rate following tissue culture.</title>
        <authorList>
            <person name="Rajewski A."/>
            <person name="Carter-House D."/>
            <person name="Stajich J."/>
            <person name="Litt A."/>
        </authorList>
    </citation>
    <scope>NUCLEOTIDE SEQUENCE [LARGE SCALE GENOMIC DNA]</scope>
    <source>
        <strain evidence="1">AR-01</strain>
    </source>
</reference>
<evidence type="ECO:0008006" key="3">
    <source>
        <dbReference type="Google" id="ProtNLM"/>
    </source>
</evidence>
<dbReference type="SUPFAM" id="SSF50630">
    <property type="entry name" value="Acid proteases"/>
    <property type="match status" value="1"/>
</dbReference>
<dbReference type="PANTHER" id="PTHR13683">
    <property type="entry name" value="ASPARTYL PROTEASES"/>
    <property type="match status" value="1"/>
</dbReference>
<evidence type="ECO:0000313" key="2">
    <source>
        <dbReference type="Proteomes" id="UP000823775"/>
    </source>
</evidence>
<gene>
    <name evidence="1" type="ORF">HAX54_023670</name>
</gene>
<keyword evidence="2" id="KW-1185">Reference proteome</keyword>
<dbReference type="Proteomes" id="UP000823775">
    <property type="component" value="Unassembled WGS sequence"/>
</dbReference>
<evidence type="ECO:0000313" key="1">
    <source>
        <dbReference type="EMBL" id="MCD9639262.1"/>
    </source>
</evidence>
<dbReference type="InterPro" id="IPR021109">
    <property type="entry name" value="Peptidase_aspartic_dom_sf"/>
</dbReference>
<accession>A0ABS8UYR9</accession>
<dbReference type="EMBL" id="JACEIK010002876">
    <property type="protein sequence ID" value="MCD9639262.1"/>
    <property type="molecule type" value="Genomic_DNA"/>
</dbReference>
<name>A0ABS8UYR9_DATST</name>
<dbReference type="InterPro" id="IPR001461">
    <property type="entry name" value="Aspartic_peptidase_A1"/>
</dbReference>
<proteinExistence type="predicted"/>
<dbReference type="PANTHER" id="PTHR13683:SF797">
    <property type="entry name" value="ASPARTIC PROTEINASE NEPENTHESIN-2-LIKE"/>
    <property type="match status" value="1"/>
</dbReference>
<sequence length="149" mass="16465">MGAHLNRRGPAMGSTTTYDAEGEHVAAFMVGNEKTTYCRYNVPYESGIRTIGLMASELNATVFSLCLPSFELGKSSILNFHKAPWPNATMAKLLPNYMHPQLHFVNLYKIFINDREVPSNRAVVAFDKTCGGVVVDTGLLIIHFPKIST</sequence>